<dbReference type="OrthoDB" id="194358at2759"/>
<evidence type="ECO:0000256" key="1">
    <source>
        <dbReference type="ARBA" id="ARBA00022737"/>
    </source>
</evidence>
<dbReference type="PANTHER" id="PTHR10039">
    <property type="entry name" value="AMELOGENIN"/>
    <property type="match status" value="1"/>
</dbReference>
<dbReference type="Gene3D" id="2.130.10.10">
    <property type="entry name" value="YVTN repeat-like/Quinoprotein amine dehydrogenase"/>
    <property type="match status" value="2"/>
</dbReference>
<dbReference type="Pfam" id="PF24883">
    <property type="entry name" value="NPHP3_N"/>
    <property type="match status" value="1"/>
</dbReference>
<accession>A0A017S8B1</accession>
<dbReference type="Proteomes" id="UP000019804">
    <property type="component" value="Unassembled WGS sequence"/>
</dbReference>
<dbReference type="InterPro" id="IPR036322">
    <property type="entry name" value="WD40_repeat_dom_sf"/>
</dbReference>
<dbReference type="SUPFAM" id="SSF50978">
    <property type="entry name" value="WD40 repeat-like"/>
    <property type="match status" value="2"/>
</dbReference>
<dbReference type="HOGENOM" id="CLU_001384_2_0_1"/>
<feature type="region of interest" description="Disordered" evidence="2">
    <location>
        <begin position="1"/>
        <end position="23"/>
    </location>
</feature>
<dbReference type="InterPro" id="IPR029058">
    <property type="entry name" value="AB_hydrolase_fold"/>
</dbReference>
<dbReference type="Gene3D" id="3.40.50.1820">
    <property type="entry name" value="alpha/beta hydrolase"/>
    <property type="match status" value="1"/>
</dbReference>
<proteinExistence type="predicted"/>
<keyword evidence="1" id="KW-0677">Repeat</keyword>
<evidence type="ECO:0000256" key="2">
    <source>
        <dbReference type="SAM" id="MobiDB-lite"/>
    </source>
</evidence>
<dbReference type="Pfam" id="PF22939">
    <property type="entry name" value="WHD_GPIID"/>
    <property type="match status" value="1"/>
</dbReference>
<sequence>MSQSSGAETVSAPLKSELPPLTKDTANQPGLTVVYQPKHCKPIVDIIFVHGLGGRSHYTWSYRRDLDLFWPQWLHSEPGLSEARISTYGYDSSVFPAFTKNFSCIDDFSRELLFRIKIAADEDMGQTTFGQIPIIIVAHSMGGLVAEQACNNGIKDIHYKSLIQSTCAMIFLGTPHHGSGVADLLDNTIKRMGLGFFSKPYITELRSDSPVLNQIDRDFQRNVPTIPIVSFCETRGVPFTTLMVVEKKSAILGCPGEIIVPLNTNHHMICKYRSRQDGNYIALRHVLRKLTINATRRLALNKQLCNSVWRCFGNVEFLDQDDSETLSTWLPGSCQWILSDKTLISWKCDQRKKPTVLLMYGPPGCGKSVLSNFIAQHLKTLKTLANHPSCFFSVPSGGRESVSPGDLLKSLANQLSQQSPAFRQAFVQFAQRIVRFDHSSWYPFWEIFVECLLSIEMENIVYWVIDGIDQCQDLESFTLALTELSATKIPLRILVVSEKSPSSHPFNKLREKFEFMAMNLSSQGGIRNDLRLVVTKRVECMRGIDDLKQEIINRILSVANGNFLCADLLYQEIRRCRRKEKLRRIMNEFQQGLTSYYQIMEMELKSRWTEDDQDDARVIMPWLLCAFHPLTIDQIHNGMQCIGVEFIDLELVITRVCGRFVTIDSESRVKLVHRSARQFISAQNSVLSIEMTIAQSSILMSCLQCFDSIESNHRYPVSDLGFPGYAMRFWYRHLEECDGNESVLSMMTKFFKGCGTLAWIFLVSSAKELQHLTGAALALNRFILKLRRDGPNAEAISFLEVCAIDLYMISERFSGPLLSDPAVIFELVPLFCPSKSFPKQTGKRSKISIDGFPDHKWDNYTMSFTLYHACRGSKVVSTDRNFAVSTSTQEGLVLVYDMSRTSPMRKLVHQERVTSLRFNHSTTILVTYGSITTKIWDISTGHLLHSFTNTPDTNVLALTFTRDDQTLLAFCDDYILRKGSLNGCSQDWVSVDLRLHDKHGNRWINPSCAAFDNQGILLSIGFANDPIEIWDLLSCACISRFGEEVNTQTGLKQLEWSPRSDRIIARQQNGSLFVLDISHNEIKATCADITSTMACNPTAEFLVTGDRMGIMKVRRISDLTLLYQIQGSESIIALSVAPNSGMIYDIHGTNCTVWEPSLLARTIASSDGRHISRSPALPLQAPSQTSQFPSVTAFAPSMQSSTYCTGYTDGCVVASLHGGKKIDLNLPTKMRIERLLWSNDGRYLAVVDLAARVLVTLFDPQTFQFQTLIASRLDSSAEQLLFNKSSRAFLVVTEDNIVAWDLDEMVMTASRHNLGSHSCWITHPTRDNLLVGFGSQGLREERAICSHNTPFSGYLQGQEDSCFS</sequence>
<evidence type="ECO:0000259" key="3">
    <source>
        <dbReference type="Pfam" id="PF22939"/>
    </source>
</evidence>
<dbReference type="GeneID" id="63692961"/>
<dbReference type="InterPro" id="IPR054471">
    <property type="entry name" value="GPIID_WHD"/>
</dbReference>
<dbReference type="EMBL" id="KK088434">
    <property type="protein sequence ID" value="EYE92874.1"/>
    <property type="molecule type" value="Genomic_DNA"/>
</dbReference>
<dbReference type="InterPro" id="IPR056884">
    <property type="entry name" value="NPHP3-like_N"/>
</dbReference>
<dbReference type="InterPro" id="IPR015943">
    <property type="entry name" value="WD40/YVTN_repeat-like_dom_sf"/>
</dbReference>
<protein>
    <submittedName>
        <fullName evidence="5">Uncharacterized protein</fullName>
    </submittedName>
</protein>
<gene>
    <name evidence="5" type="ORF">EURHEDRAFT_169473</name>
</gene>
<name>A0A017S8B1_ASPRC</name>
<dbReference type="SUPFAM" id="SSF53474">
    <property type="entry name" value="alpha/beta-Hydrolases"/>
    <property type="match status" value="1"/>
</dbReference>
<feature type="domain" description="Nephrocystin 3-like N-terminal" evidence="4">
    <location>
        <begin position="332"/>
        <end position="497"/>
    </location>
</feature>
<organism evidence="5 6">
    <name type="scientific">Aspergillus ruber (strain CBS 135680)</name>
    <dbReference type="NCBI Taxonomy" id="1388766"/>
    <lineage>
        <taxon>Eukaryota</taxon>
        <taxon>Fungi</taxon>
        <taxon>Dikarya</taxon>
        <taxon>Ascomycota</taxon>
        <taxon>Pezizomycotina</taxon>
        <taxon>Eurotiomycetes</taxon>
        <taxon>Eurotiomycetidae</taxon>
        <taxon>Eurotiales</taxon>
        <taxon>Aspergillaceae</taxon>
        <taxon>Aspergillus</taxon>
        <taxon>Aspergillus subgen. Aspergillus</taxon>
    </lineage>
</organism>
<dbReference type="PANTHER" id="PTHR10039:SF16">
    <property type="entry name" value="GPI INOSITOL-DEACYLASE"/>
    <property type="match status" value="1"/>
</dbReference>
<reference evidence="6" key="1">
    <citation type="journal article" date="2014" name="Nat. Commun.">
        <title>Genomic adaptations of the halophilic Dead Sea filamentous fungus Eurotium rubrum.</title>
        <authorList>
            <person name="Kis-Papo T."/>
            <person name="Weig A.R."/>
            <person name="Riley R."/>
            <person name="Persoh D."/>
            <person name="Salamov A."/>
            <person name="Sun H."/>
            <person name="Lipzen A."/>
            <person name="Wasser S.P."/>
            <person name="Rambold G."/>
            <person name="Grigoriev I.V."/>
            <person name="Nevo E."/>
        </authorList>
    </citation>
    <scope>NUCLEOTIDE SEQUENCE [LARGE SCALE GENOMIC DNA]</scope>
    <source>
        <strain evidence="6">CBS 135680</strain>
    </source>
</reference>
<keyword evidence="6" id="KW-1185">Reference proteome</keyword>
<dbReference type="InterPro" id="IPR027417">
    <property type="entry name" value="P-loop_NTPase"/>
</dbReference>
<dbReference type="SUPFAM" id="SSF52540">
    <property type="entry name" value="P-loop containing nucleoside triphosphate hydrolases"/>
    <property type="match status" value="1"/>
</dbReference>
<evidence type="ECO:0000313" key="6">
    <source>
        <dbReference type="Proteomes" id="UP000019804"/>
    </source>
</evidence>
<feature type="domain" description="GPI inositol-deacylase winged helix" evidence="3">
    <location>
        <begin position="613"/>
        <end position="682"/>
    </location>
</feature>
<evidence type="ECO:0000259" key="4">
    <source>
        <dbReference type="Pfam" id="PF24883"/>
    </source>
</evidence>
<dbReference type="RefSeq" id="XP_040636562.1">
    <property type="nucleotide sequence ID" value="XM_040777837.1"/>
</dbReference>
<dbReference type="Gene3D" id="3.40.50.300">
    <property type="entry name" value="P-loop containing nucleotide triphosphate hydrolases"/>
    <property type="match status" value="1"/>
</dbReference>
<evidence type="ECO:0000313" key="5">
    <source>
        <dbReference type="EMBL" id="EYE92874.1"/>
    </source>
</evidence>